<dbReference type="SUPFAM" id="SSF160191">
    <property type="entry name" value="YcgL-like"/>
    <property type="match status" value="1"/>
</dbReference>
<protein>
    <recommendedName>
        <fullName evidence="1">YcgL domain-containing protein</fullName>
    </recommendedName>
</protein>
<accession>A0A3B0VD56</accession>
<feature type="domain" description="YcgL" evidence="1">
    <location>
        <begin position="1"/>
        <end position="86"/>
    </location>
</feature>
<dbReference type="PANTHER" id="PTHR38109:SF1">
    <property type="entry name" value="PROTEIN YCGL"/>
    <property type="match status" value="1"/>
</dbReference>
<evidence type="ECO:0000259" key="1">
    <source>
        <dbReference type="PROSITE" id="PS51648"/>
    </source>
</evidence>
<dbReference type="AlphaFoldDB" id="A0A3B0VD56"/>
<proteinExistence type="predicted"/>
<dbReference type="PANTHER" id="PTHR38109">
    <property type="entry name" value="PROTEIN YCGL"/>
    <property type="match status" value="1"/>
</dbReference>
<gene>
    <name evidence="2" type="ORF">MNBD_GAMMA01-1711</name>
</gene>
<dbReference type="EMBL" id="UOEW01000307">
    <property type="protein sequence ID" value="VAW41465.1"/>
    <property type="molecule type" value="Genomic_DNA"/>
</dbReference>
<dbReference type="InterPro" id="IPR027354">
    <property type="entry name" value="YcgL_dom"/>
</dbReference>
<dbReference type="PROSITE" id="PS51648">
    <property type="entry name" value="YCGL"/>
    <property type="match status" value="1"/>
</dbReference>
<evidence type="ECO:0000313" key="2">
    <source>
        <dbReference type="EMBL" id="VAW41465.1"/>
    </source>
</evidence>
<dbReference type="InterPro" id="IPR038068">
    <property type="entry name" value="YcgL-like_sf"/>
</dbReference>
<organism evidence="2">
    <name type="scientific">hydrothermal vent metagenome</name>
    <dbReference type="NCBI Taxonomy" id="652676"/>
    <lineage>
        <taxon>unclassified sequences</taxon>
        <taxon>metagenomes</taxon>
        <taxon>ecological metagenomes</taxon>
    </lineage>
</organism>
<reference evidence="2" key="1">
    <citation type="submission" date="2018-06" db="EMBL/GenBank/DDBJ databases">
        <authorList>
            <person name="Zhirakovskaya E."/>
        </authorList>
    </citation>
    <scope>NUCLEOTIDE SEQUENCE</scope>
</reference>
<sequence length="89" mass="10184">MNCKIYRSDTKPGLYIYLAKAKDITDLPKDLIKLLGTHTKVMELDLSSRQTLANENIHKVKDNLTEQGYHVQLPHNLVKNVLSYSSPLF</sequence>
<dbReference type="Gene3D" id="3.10.510.20">
    <property type="entry name" value="YcgL domain"/>
    <property type="match status" value="1"/>
</dbReference>
<dbReference type="Pfam" id="PF05166">
    <property type="entry name" value="YcgL"/>
    <property type="match status" value="1"/>
</dbReference>
<name>A0A3B0VD56_9ZZZZ</name>